<protein>
    <recommendedName>
        <fullName evidence="1">BAR domain-containing protein</fullName>
    </recommendedName>
</protein>
<sequence length="222" mass="24544">MAAPDSELLAEFEKAKKLHTTCESLRLALSPMVKSGHDAKEIFNKFGCKKSSIVSTSRYAVLGTVMATCNKDCGCSELNDLFRNIGEFEIIAGKEEDVFIGKIKSGLLQTCNTFLDVTFPSLNKEMKILNDLTSSMESCQKKYTKEKNCDKQAKLEVEMKSAEVKCAKQRSGTVTLLKQANTVEKSIKEDLVSLLTAQINYYQLCLQNATQTLSGLKKAGNK</sequence>
<proteinExistence type="predicted"/>
<dbReference type="InterPro" id="IPR004148">
    <property type="entry name" value="BAR_dom"/>
</dbReference>
<dbReference type="GO" id="GO:0005737">
    <property type="term" value="C:cytoplasm"/>
    <property type="evidence" value="ECO:0007669"/>
    <property type="project" value="InterPro"/>
</dbReference>
<evidence type="ECO:0000313" key="2">
    <source>
        <dbReference type="EMBL" id="VUZ50407.1"/>
    </source>
</evidence>
<dbReference type="AlphaFoldDB" id="A0A564YT14"/>
<dbReference type="SUPFAM" id="SSF103657">
    <property type="entry name" value="BAR/IMD domain-like"/>
    <property type="match status" value="1"/>
</dbReference>
<gene>
    <name evidence="2" type="ORF">WMSIL1_LOCUS9336</name>
</gene>
<keyword evidence="3" id="KW-1185">Reference proteome</keyword>
<accession>A0A564YT14</accession>
<dbReference type="Gene3D" id="1.20.1270.60">
    <property type="entry name" value="Arfaptin homology (AH) domain/BAR domain"/>
    <property type="match status" value="1"/>
</dbReference>
<feature type="domain" description="BAR" evidence="1">
    <location>
        <begin position="6"/>
        <end position="211"/>
    </location>
</feature>
<evidence type="ECO:0000313" key="3">
    <source>
        <dbReference type="Proteomes" id="UP000321570"/>
    </source>
</evidence>
<dbReference type="EMBL" id="CABIJS010000356">
    <property type="protein sequence ID" value="VUZ50407.1"/>
    <property type="molecule type" value="Genomic_DNA"/>
</dbReference>
<reference evidence="2 3" key="1">
    <citation type="submission" date="2019-07" db="EMBL/GenBank/DDBJ databases">
        <authorList>
            <person name="Jastrzebski P J."/>
            <person name="Paukszto L."/>
            <person name="Jastrzebski P J."/>
        </authorList>
    </citation>
    <scope>NUCLEOTIDE SEQUENCE [LARGE SCALE GENOMIC DNA]</scope>
    <source>
        <strain evidence="2 3">WMS-il1</strain>
    </source>
</reference>
<dbReference type="Proteomes" id="UP000321570">
    <property type="component" value="Unassembled WGS sequence"/>
</dbReference>
<name>A0A564YT14_HYMDI</name>
<dbReference type="Pfam" id="PF03114">
    <property type="entry name" value="BAR"/>
    <property type="match status" value="1"/>
</dbReference>
<dbReference type="InterPro" id="IPR027267">
    <property type="entry name" value="AH/BAR_dom_sf"/>
</dbReference>
<evidence type="ECO:0000259" key="1">
    <source>
        <dbReference type="Pfam" id="PF03114"/>
    </source>
</evidence>
<organism evidence="2 3">
    <name type="scientific">Hymenolepis diminuta</name>
    <name type="common">Rat tapeworm</name>
    <dbReference type="NCBI Taxonomy" id="6216"/>
    <lineage>
        <taxon>Eukaryota</taxon>
        <taxon>Metazoa</taxon>
        <taxon>Spiralia</taxon>
        <taxon>Lophotrochozoa</taxon>
        <taxon>Platyhelminthes</taxon>
        <taxon>Cestoda</taxon>
        <taxon>Eucestoda</taxon>
        <taxon>Cyclophyllidea</taxon>
        <taxon>Hymenolepididae</taxon>
        <taxon>Hymenolepis</taxon>
    </lineage>
</organism>